<dbReference type="PANTHER" id="PTHR11926:SF1392">
    <property type="entry name" value="GLYCOSYLTRANSFERASE"/>
    <property type="match status" value="1"/>
</dbReference>
<evidence type="ECO:0000256" key="2">
    <source>
        <dbReference type="ARBA" id="ARBA00022679"/>
    </source>
</evidence>
<evidence type="ECO:0000313" key="3">
    <source>
        <dbReference type="EMBL" id="KAK1409410.1"/>
    </source>
</evidence>
<dbReference type="GO" id="GO:0080043">
    <property type="term" value="F:quercetin 3-O-glucosyltransferase activity"/>
    <property type="evidence" value="ECO:0007669"/>
    <property type="project" value="TreeGrafter"/>
</dbReference>
<dbReference type="CDD" id="cd03784">
    <property type="entry name" value="GT1_Gtf-like"/>
    <property type="match status" value="1"/>
</dbReference>
<dbReference type="Gene3D" id="3.40.50.2000">
    <property type="entry name" value="Glycogen Phosphorylase B"/>
    <property type="match status" value="2"/>
</dbReference>
<dbReference type="AlphaFoldDB" id="A0AAD8NBI3"/>
<evidence type="ECO:0008006" key="5">
    <source>
        <dbReference type="Google" id="ProtNLM"/>
    </source>
</evidence>
<dbReference type="InterPro" id="IPR002213">
    <property type="entry name" value="UDP_glucos_trans"/>
</dbReference>
<gene>
    <name evidence="3" type="ORF">QVD17_35936</name>
</gene>
<organism evidence="3 4">
    <name type="scientific">Tagetes erecta</name>
    <name type="common">African marigold</name>
    <dbReference type="NCBI Taxonomy" id="13708"/>
    <lineage>
        <taxon>Eukaryota</taxon>
        <taxon>Viridiplantae</taxon>
        <taxon>Streptophyta</taxon>
        <taxon>Embryophyta</taxon>
        <taxon>Tracheophyta</taxon>
        <taxon>Spermatophyta</taxon>
        <taxon>Magnoliopsida</taxon>
        <taxon>eudicotyledons</taxon>
        <taxon>Gunneridae</taxon>
        <taxon>Pentapetalae</taxon>
        <taxon>asterids</taxon>
        <taxon>campanulids</taxon>
        <taxon>Asterales</taxon>
        <taxon>Asteraceae</taxon>
        <taxon>Asteroideae</taxon>
        <taxon>Heliantheae alliance</taxon>
        <taxon>Tageteae</taxon>
        <taxon>Tagetes</taxon>
    </lineage>
</organism>
<evidence type="ECO:0000256" key="1">
    <source>
        <dbReference type="ARBA" id="ARBA00009995"/>
    </source>
</evidence>
<dbReference type="EMBL" id="JAUHHV010000010">
    <property type="protein sequence ID" value="KAK1409410.1"/>
    <property type="molecule type" value="Genomic_DNA"/>
</dbReference>
<proteinExistence type="inferred from homology"/>
<protein>
    <recommendedName>
        <fullName evidence="5">Glycosyltransferase</fullName>
    </recommendedName>
</protein>
<comment type="similarity">
    <text evidence="1">Belongs to the UDP-glycosyltransferase family.</text>
</comment>
<keyword evidence="2" id="KW-0808">Transferase</keyword>
<evidence type="ECO:0000313" key="4">
    <source>
        <dbReference type="Proteomes" id="UP001229421"/>
    </source>
</evidence>
<dbReference type="Pfam" id="PF00201">
    <property type="entry name" value="UDPGT"/>
    <property type="match status" value="1"/>
</dbReference>
<name>A0AAD8NBI3_TARER</name>
<keyword evidence="4" id="KW-1185">Reference proteome</keyword>
<sequence length="475" mass="53545">MNDLTISMPPHIIIFPSPIEWPVTTMFDLAELLCISGLHVTFLLTPYTDDLLLHHFHVESRLNPYPNFHLYTISDGLPSDHPRSDSMELLEYMEALTKPIFRDVLTLERLSSDERGLVNCIISDGFMTFVYDVAKEIQVPVISALSLSPCSIWILSNLPNLTDAGEDSNSMIEGNTNLIIKHIPGIDGILTGDDLASMCQSRDLTDPSKKHLRKQMKELSRAHGLILNTFKALDGPILSRISSMYPNLYPIGPIHTHLWVRQEAQRMTPLLNYSIEENNNCIIWLESQQPKSVLYVNIENQAKLKWVQTRELWHGLVNSGTRFLWVRQPEAIEGRVPPKILKGTKERGCVVGSASNVQVLAHKAIGGFLTCGQWDSIIQGVVEGVPTICCPSSLDQEFNSRFVSKVWKIGLDVEWRWEKNAIEKMIRDVMGSKGELIENASKLKILARKSVRKGGSSYAMLDHLIGDIRFMHNGL</sequence>
<reference evidence="3" key="1">
    <citation type="journal article" date="2023" name="bioRxiv">
        <title>Improved chromosome-level genome assembly for marigold (Tagetes erecta).</title>
        <authorList>
            <person name="Jiang F."/>
            <person name="Yuan L."/>
            <person name="Wang S."/>
            <person name="Wang H."/>
            <person name="Xu D."/>
            <person name="Wang A."/>
            <person name="Fan W."/>
        </authorList>
    </citation>
    <scope>NUCLEOTIDE SEQUENCE</scope>
    <source>
        <strain evidence="3">WSJ</strain>
        <tissue evidence="3">Leaf</tissue>
    </source>
</reference>
<dbReference type="GO" id="GO:0080044">
    <property type="term" value="F:quercetin 7-O-glucosyltransferase activity"/>
    <property type="evidence" value="ECO:0007669"/>
    <property type="project" value="TreeGrafter"/>
</dbReference>
<dbReference type="SUPFAM" id="SSF53756">
    <property type="entry name" value="UDP-Glycosyltransferase/glycogen phosphorylase"/>
    <property type="match status" value="1"/>
</dbReference>
<dbReference type="Proteomes" id="UP001229421">
    <property type="component" value="Unassembled WGS sequence"/>
</dbReference>
<dbReference type="PANTHER" id="PTHR11926">
    <property type="entry name" value="GLUCOSYL/GLUCURONOSYL TRANSFERASES"/>
    <property type="match status" value="1"/>
</dbReference>
<accession>A0AAD8NBI3</accession>
<comment type="caution">
    <text evidence="3">The sequence shown here is derived from an EMBL/GenBank/DDBJ whole genome shotgun (WGS) entry which is preliminary data.</text>
</comment>